<protein>
    <submittedName>
        <fullName evidence="1">Uncharacterized protein</fullName>
    </submittedName>
</protein>
<dbReference type="EMBL" id="BK015486">
    <property type="protein sequence ID" value="DAE09330.1"/>
    <property type="molecule type" value="Genomic_DNA"/>
</dbReference>
<organism evidence="1">
    <name type="scientific">Podoviridae sp. ct5cR14</name>
    <dbReference type="NCBI Taxonomy" id="2825220"/>
    <lineage>
        <taxon>Viruses</taxon>
        <taxon>Duplodnaviria</taxon>
        <taxon>Heunggongvirae</taxon>
        <taxon>Uroviricota</taxon>
        <taxon>Caudoviricetes</taxon>
    </lineage>
</organism>
<reference evidence="1" key="1">
    <citation type="journal article" date="2021" name="Proc. Natl. Acad. Sci. U.S.A.">
        <title>A Catalog of Tens of Thousands of Viruses from Human Metagenomes Reveals Hidden Associations with Chronic Diseases.</title>
        <authorList>
            <person name="Tisza M.J."/>
            <person name="Buck C.B."/>
        </authorList>
    </citation>
    <scope>NUCLEOTIDE SEQUENCE</scope>
    <source>
        <strain evidence="1">Ct5cR14</strain>
    </source>
</reference>
<sequence>MNIAITFTDQNPDGGAVIGKETYIVPVDEKYIPLKVINELKASFCRAVEITIVKN</sequence>
<proteinExistence type="predicted"/>
<accession>A0A8S5PR34</accession>
<evidence type="ECO:0000313" key="1">
    <source>
        <dbReference type="EMBL" id="DAE09330.1"/>
    </source>
</evidence>
<name>A0A8S5PR34_9CAUD</name>